<protein>
    <submittedName>
        <fullName evidence="2">Uncharacterized protein</fullName>
    </submittedName>
</protein>
<dbReference type="AlphaFoldDB" id="A0AAV7L0V3"/>
<feature type="compositionally biased region" description="Basic and acidic residues" evidence="1">
    <location>
        <begin position="53"/>
        <end position="67"/>
    </location>
</feature>
<evidence type="ECO:0000313" key="2">
    <source>
        <dbReference type="EMBL" id="KAJ1084239.1"/>
    </source>
</evidence>
<gene>
    <name evidence="2" type="ORF">NDU88_004391</name>
</gene>
<dbReference type="EMBL" id="JANPWB010000016">
    <property type="protein sequence ID" value="KAJ1084239.1"/>
    <property type="molecule type" value="Genomic_DNA"/>
</dbReference>
<dbReference type="Proteomes" id="UP001066276">
    <property type="component" value="Chromosome 12"/>
</dbReference>
<name>A0AAV7L0V3_PLEWA</name>
<evidence type="ECO:0000256" key="1">
    <source>
        <dbReference type="SAM" id="MobiDB-lite"/>
    </source>
</evidence>
<comment type="caution">
    <text evidence="2">The sequence shown here is derived from an EMBL/GenBank/DDBJ whole genome shotgun (WGS) entry which is preliminary data.</text>
</comment>
<feature type="region of interest" description="Disordered" evidence="1">
    <location>
        <begin position="23"/>
        <end position="78"/>
    </location>
</feature>
<keyword evidence="3" id="KW-1185">Reference proteome</keyword>
<accession>A0AAV7L0V3</accession>
<organism evidence="2 3">
    <name type="scientific">Pleurodeles waltl</name>
    <name type="common">Iberian ribbed newt</name>
    <dbReference type="NCBI Taxonomy" id="8319"/>
    <lineage>
        <taxon>Eukaryota</taxon>
        <taxon>Metazoa</taxon>
        <taxon>Chordata</taxon>
        <taxon>Craniata</taxon>
        <taxon>Vertebrata</taxon>
        <taxon>Euteleostomi</taxon>
        <taxon>Amphibia</taxon>
        <taxon>Batrachia</taxon>
        <taxon>Caudata</taxon>
        <taxon>Salamandroidea</taxon>
        <taxon>Salamandridae</taxon>
        <taxon>Pleurodelinae</taxon>
        <taxon>Pleurodeles</taxon>
    </lineage>
</organism>
<proteinExistence type="predicted"/>
<evidence type="ECO:0000313" key="3">
    <source>
        <dbReference type="Proteomes" id="UP001066276"/>
    </source>
</evidence>
<sequence length="78" mass="8769">MEGWLSVSRRRNDLAWSDGFRITKEGLGDGEEKRRTDGHGGRQEGEEQLDAIPRVEDPRKMEEEKGRKNAAGTEPGTT</sequence>
<feature type="compositionally biased region" description="Basic and acidic residues" evidence="1">
    <location>
        <begin position="23"/>
        <end position="45"/>
    </location>
</feature>
<reference evidence="2" key="1">
    <citation type="journal article" date="2022" name="bioRxiv">
        <title>Sequencing and chromosome-scale assembly of the giantPleurodeles waltlgenome.</title>
        <authorList>
            <person name="Brown T."/>
            <person name="Elewa A."/>
            <person name="Iarovenko S."/>
            <person name="Subramanian E."/>
            <person name="Araus A.J."/>
            <person name="Petzold A."/>
            <person name="Susuki M."/>
            <person name="Suzuki K.-i.T."/>
            <person name="Hayashi T."/>
            <person name="Toyoda A."/>
            <person name="Oliveira C."/>
            <person name="Osipova E."/>
            <person name="Leigh N.D."/>
            <person name="Simon A."/>
            <person name="Yun M.H."/>
        </authorList>
    </citation>
    <scope>NUCLEOTIDE SEQUENCE</scope>
    <source>
        <strain evidence="2">20211129_DDA</strain>
        <tissue evidence="2">Liver</tissue>
    </source>
</reference>